<evidence type="ECO:0000256" key="2">
    <source>
        <dbReference type="ARBA" id="ARBA00022448"/>
    </source>
</evidence>
<proteinExistence type="inferred from homology"/>
<keyword evidence="6 9" id="KW-1133">Transmembrane helix</keyword>
<evidence type="ECO:0000313" key="11">
    <source>
        <dbReference type="EMBL" id="SLM18152.1"/>
    </source>
</evidence>
<keyword evidence="3" id="KW-1003">Cell membrane</keyword>
<protein>
    <submittedName>
        <fullName evidence="11">Putative 2,3-diketo-L-gulonate TRAP transporter small permease protein YiaM</fullName>
    </submittedName>
</protein>
<keyword evidence="4" id="KW-0997">Cell inner membrane</keyword>
<dbReference type="GO" id="GO:0005886">
    <property type="term" value="C:plasma membrane"/>
    <property type="evidence" value="ECO:0007669"/>
    <property type="project" value="UniProtKB-SubCell"/>
</dbReference>
<dbReference type="EMBL" id="FWDO01000004">
    <property type="protein sequence ID" value="SLM18152.1"/>
    <property type="molecule type" value="Genomic_DNA"/>
</dbReference>
<dbReference type="PANTHER" id="PTHR35011:SF2">
    <property type="entry name" value="2,3-DIKETO-L-GULONATE TRAP TRANSPORTER SMALL PERMEASE PROTEIN YIAM"/>
    <property type="match status" value="1"/>
</dbReference>
<feature type="transmembrane region" description="Helical" evidence="9">
    <location>
        <begin position="86"/>
        <end position="108"/>
    </location>
</feature>
<dbReference type="PANTHER" id="PTHR35011">
    <property type="entry name" value="2,3-DIKETO-L-GULONATE TRAP TRANSPORTER SMALL PERMEASE PROTEIN YIAM"/>
    <property type="match status" value="1"/>
</dbReference>
<evidence type="ECO:0000256" key="8">
    <source>
        <dbReference type="ARBA" id="ARBA00038436"/>
    </source>
</evidence>
<organism evidence="11">
    <name type="scientific">uncultured spirochete</name>
    <dbReference type="NCBI Taxonomy" id="156406"/>
    <lineage>
        <taxon>Bacteria</taxon>
        <taxon>Pseudomonadati</taxon>
        <taxon>Spirochaetota</taxon>
        <taxon>Spirochaetia</taxon>
        <taxon>Spirochaetales</taxon>
        <taxon>environmental samples</taxon>
    </lineage>
</organism>
<keyword evidence="7 9" id="KW-0472">Membrane</keyword>
<evidence type="ECO:0000256" key="3">
    <source>
        <dbReference type="ARBA" id="ARBA00022475"/>
    </source>
</evidence>
<evidence type="ECO:0000256" key="4">
    <source>
        <dbReference type="ARBA" id="ARBA00022519"/>
    </source>
</evidence>
<dbReference type="Pfam" id="PF04290">
    <property type="entry name" value="DctQ"/>
    <property type="match status" value="1"/>
</dbReference>
<comment type="subcellular location">
    <subcellularLocation>
        <location evidence="1">Cell inner membrane</location>
        <topology evidence="1">Multi-pass membrane protein</topology>
    </subcellularLocation>
</comment>
<evidence type="ECO:0000256" key="1">
    <source>
        <dbReference type="ARBA" id="ARBA00004429"/>
    </source>
</evidence>
<keyword evidence="2" id="KW-0813">Transport</keyword>
<evidence type="ECO:0000256" key="5">
    <source>
        <dbReference type="ARBA" id="ARBA00022692"/>
    </source>
</evidence>
<feature type="transmembrane region" description="Helical" evidence="9">
    <location>
        <begin position="128"/>
        <end position="149"/>
    </location>
</feature>
<dbReference type="GO" id="GO:0015740">
    <property type="term" value="P:C4-dicarboxylate transport"/>
    <property type="evidence" value="ECO:0007669"/>
    <property type="project" value="TreeGrafter"/>
</dbReference>
<feature type="transmembrane region" description="Helical" evidence="9">
    <location>
        <begin position="12"/>
        <end position="36"/>
    </location>
</feature>
<feature type="domain" description="Tripartite ATP-independent periplasmic transporters DctQ component" evidence="10">
    <location>
        <begin position="24"/>
        <end position="153"/>
    </location>
</feature>
<dbReference type="InterPro" id="IPR055348">
    <property type="entry name" value="DctQ"/>
</dbReference>
<dbReference type="AlphaFoldDB" id="A0A3P3XPD0"/>
<dbReference type="InterPro" id="IPR007387">
    <property type="entry name" value="TRAP_DctQ"/>
</dbReference>
<evidence type="ECO:0000256" key="6">
    <source>
        <dbReference type="ARBA" id="ARBA00022989"/>
    </source>
</evidence>
<name>A0A3P3XPD0_9SPIR</name>
<gene>
    <name evidence="11" type="ORF">SPIRO4BDMA_40724</name>
</gene>
<accession>A0A3P3XPD0</accession>
<reference evidence="11" key="1">
    <citation type="submission" date="2017-02" db="EMBL/GenBank/DDBJ databases">
        <authorList>
            <person name="Regsiter A."/>
            <person name="William W."/>
        </authorList>
    </citation>
    <scope>NUCLEOTIDE SEQUENCE</scope>
    <source>
        <strain evidence="11">BdmA 4</strain>
    </source>
</reference>
<evidence type="ECO:0000256" key="7">
    <source>
        <dbReference type="ARBA" id="ARBA00023136"/>
    </source>
</evidence>
<feature type="transmembrane region" description="Helical" evidence="9">
    <location>
        <begin position="48"/>
        <end position="65"/>
    </location>
</feature>
<sequence length="171" mass="19925">MNEKKKSVFIYIIEIISNCSLAIMFLSVMAGVISRYILKSPLFWTDELSRYLMIYMVFFGSALSFRADKHPSLTFIIDKLPKKWRLIWDLVIDLLLMAILVLLIWGALDMITSGPVGFTPSLRIKFTWVYWAIPLGSISMLIEIIFRLYRRIKNLSHSYLSPSQEQKTGEY</sequence>
<dbReference type="GO" id="GO:0022857">
    <property type="term" value="F:transmembrane transporter activity"/>
    <property type="evidence" value="ECO:0007669"/>
    <property type="project" value="TreeGrafter"/>
</dbReference>
<comment type="similarity">
    <text evidence="8">Belongs to the TRAP transporter small permease family.</text>
</comment>
<evidence type="ECO:0000256" key="9">
    <source>
        <dbReference type="SAM" id="Phobius"/>
    </source>
</evidence>
<evidence type="ECO:0000259" key="10">
    <source>
        <dbReference type="Pfam" id="PF04290"/>
    </source>
</evidence>
<keyword evidence="5 9" id="KW-0812">Transmembrane</keyword>